<accession>A0A097EX99</accession>
<proteinExistence type="predicted"/>
<dbReference type="EMBL" id="KM507819">
    <property type="protein sequence ID" value="AIT14072.1"/>
    <property type="molecule type" value="Genomic_DNA"/>
</dbReference>
<dbReference type="KEGG" id="vg:22111222"/>
<dbReference type="GeneID" id="22111222"/>
<reference evidence="1 2" key="1">
    <citation type="submission" date="2014-09" db="EMBL/GenBank/DDBJ databases">
        <authorList>
            <person name="Lapin J.S."/>
            <person name="Pope W.H."/>
            <person name="Hua J."/>
            <person name="Ford M.E."/>
            <person name="Conway J.F."/>
            <person name="Hatfull G.F."/>
            <person name="Hendrix R.W."/>
        </authorList>
    </citation>
    <scope>NUCLEOTIDE SEQUENCE [LARGE SCALE GENOMIC DNA]</scope>
</reference>
<sequence length="73" mass="8754">MNRYYVVYEHVSEFNNIRGFSRVVTKMDVFIRALSEVDALFKLFDEITKYNTPKTHRYVETVHSIMLTESDEE</sequence>
<gene>
    <name evidence="1" type="primary">182</name>
    <name evidence="1" type="ORF">PBI_121Q_182</name>
</gene>
<evidence type="ECO:0000313" key="2">
    <source>
        <dbReference type="Proteomes" id="UP000029889"/>
    </source>
</evidence>
<dbReference type="Proteomes" id="UP000029889">
    <property type="component" value="Segment"/>
</dbReference>
<name>A0A097EX99_9CAUD</name>
<dbReference type="RefSeq" id="YP_009101769.1">
    <property type="nucleotide sequence ID" value="NC_025447.1"/>
</dbReference>
<organism evidence="1 2">
    <name type="scientific">Escherichia phage 121Q</name>
    <dbReference type="NCBI Taxonomy" id="1555202"/>
    <lineage>
        <taxon>Viruses</taxon>
        <taxon>Duplodnaviria</taxon>
        <taxon>Heunggongvirae</taxon>
        <taxon>Uroviricota</taxon>
        <taxon>Caudoviricetes</taxon>
        <taxon>Asteriusvirus</taxon>
        <taxon>Asteriusvirus av121Q</taxon>
    </lineage>
</organism>
<evidence type="ECO:0000313" key="1">
    <source>
        <dbReference type="EMBL" id="AIT14072.1"/>
    </source>
</evidence>
<protein>
    <submittedName>
        <fullName evidence="1">Uncharacterized protein</fullName>
    </submittedName>
</protein>
<keyword evidence="2" id="KW-1185">Reference proteome</keyword>